<organism evidence="2">
    <name type="scientific">Neospora caninum (strain Liverpool)</name>
    <dbReference type="NCBI Taxonomy" id="572307"/>
    <lineage>
        <taxon>Eukaryota</taxon>
        <taxon>Sar</taxon>
        <taxon>Alveolata</taxon>
        <taxon>Apicomplexa</taxon>
        <taxon>Conoidasida</taxon>
        <taxon>Coccidia</taxon>
        <taxon>Eucoccidiorida</taxon>
        <taxon>Eimeriorina</taxon>
        <taxon>Sarcocystidae</taxon>
        <taxon>Neospora</taxon>
    </lineage>
</organism>
<dbReference type="EMBL" id="LN714477">
    <property type="protein sequence ID" value="CEL64878.1"/>
    <property type="molecule type" value="Genomic_DNA"/>
</dbReference>
<feature type="signal peptide" evidence="1">
    <location>
        <begin position="1"/>
        <end position="29"/>
    </location>
</feature>
<dbReference type="AlphaFoldDB" id="A0A0F7U538"/>
<reference evidence="2" key="1">
    <citation type="journal article" date="2015" name="PLoS ONE">
        <title>Comprehensive Evaluation of Toxoplasma gondii VEG and Neospora caninum LIV Genomes with Tachyzoite Stage Transcriptome and Proteome Defines Novel Transcript Features.</title>
        <authorList>
            <person name="Ramaprasad A."/>
            <person name="Mourier T."/>
            <person name="Naeem R."/>
            <person name="Malas T.B."/>
            <person name="Moussa E."/>
            <person name="Panigrahi A."/>
            <person name="Vermont S.J."/>
            <person name="Otto T.D."/>
            <person name="Wastling J."/>
            <person name="Pain A."/>
        </authorList>
    </citation>
    <scope>NUCLEOTIDE SEQUENCE</scope>
    <source>
        <strain evidence="2">Liverpool</strain>
    </source>
</reference>
<accession>A0A0F7U538</accession>
<sequence length="192" mass="20790">MMAGGSFNCLAYSVAFFSCFFVTCILAEAKSITINVVKGITNNDAYVVSLGTGETITVKLKRSVAGEQAVSLRPYDLEKGPYPVGVYRMCNRKKRVSWQELFPQAATDFQFVKWNNASVSTLTINTPTVPELPNSNAIDYCFDLKDSVSEKAILVVAIAGSHRVAGRGFFSPAVFSTILATVAVLVSSQYSS</sequence>
<protein>
    <submittedName>
        <fullName evidence="2">Uncharacterized protein</fullName>
    </submittedName>
</protein>
<feature type="chain" id="PRO_5002522957" evidence="1">
    <location>
        <begin position="30"/>
        <end position="192"/>
    </location>
</feature>
<name>A0A0F7U538_NEOCL</name>
<gene>
    <name evidence="2" type="ORF">BN1204_007480</name>
</gene>
<evidence type="ECO:0000313" key="2">
    <source>
        <dbReference type="EMBL" id="CEL64878.1"/>
    </source>
</evidence>
<evidence type="ECO:0000256" key="1">
    <source>
        <dbReference type="SAM" id="SignalP"/>
    </source>
</evidence>
<proteinExistence type="predicted"/>
<keyword evidence="1" id="KW-0732">Signal</keyword>